<evidence type="ECO:0000313" key="1">
    <source>
        <dbReference type="EMBL" id="BAN59673.1"/>
    </source>
</evidence>
<reference evidence="1 2" key="1">
    <citation type="submission" date="2013-02" db="EMBL/GenBank/DDBJ databases">
        <title>phiNIT1 genome sequensing.</title>
        <authorList>
            <person name="Ozaki T."/>
            <person name="Kaneko J."/>
        </authorList>
    </citation>
    <scope>NUCLEOTIDE SEQUENCE [LARGE SCALE GENOMIC DNA]</scope>
    <source>
        <strain evidence="1">PhiNIT1</strain>
    </source>
</reference>
<proteinExistence type="predicted"/>
<name>S6ANU2_9CAUD</name>
<gene>
    <name evidence="1" type="primary">orf147b</name>
</gene>
<dbReference type="EMBL" id="AP013029">
    <property type="protein sequence ID" value="BAN59673.1"/>
    <property type="molecule type" value="Genomic_DNA"/>
</dbReference>
<dbReference type="Proteomes" id="UP000014701">
    <property type="component" value="Segment"/>
</dbReference>
<dbReference type="GeneID" id="16511510"/>
<evidence type="ECO:0008006" key="3">
    <source>
        <dbReference type="Google" id="ProtNLM"/>
    </source>
</evidence>
<keyword evidence="2" id="KW-1185">Reference proteome</keyword>
<organism evidence="1 2">
    <name type="scientific">Bacillus phage phiNIT1</name>
    <dbReference type="NCBI Taxonomy" id="207656"/>
    <lineage>
        <taxon>Viruses</taxon>
        <taxon>Duplodnaviria</taxon>
        <taxon>Heunggongvirae</taxon>
        <taxon>Uroviricota</taxon>
        <taxon>Caudoviricetes</taxon>
        <taxon>Herelleviridae</taxon>
        <taxon>Bastillevirinae</taxon>
        <taxon>Nitunavirus</taxon>
        <taxon>Nitunavirus NIT1</taxon>
    </lineage>
</organism>
<dbReference type="KEGG" id="vg:16511510"/>
<sequence>MIPIRVWDQQNHMMHYLSDDPVALTVTISDDSWFLGHGHYGLVTDYNSGALMLGTDQFDTGDRELTKGDRIYANDIVLQEEQAPGNPTGILKIVGIVKMLDGAWVIDTGSEAVPLFSETATNTILGDVFTTPYLTEALGCERQQKYS</sequence>
<evidence type="ECO:0000313" key="2">
    <source>
        <dbReference type="Proteomes" id="UP000014701"/>
    </source>
</evidence>
<dbReference type="RefSeq" id="YP_008318441.1">
    <property type="nucleotide sequence ID" value="NC_021856.1"/>
</dbReference>
<protein>
    <recommendedName>
        <fullName evidence="3">YopX protein domain-containing protein</fullName>
    </recommendedName>
</protein>
<accession>S6ANU2</accession>
<dbReference type="SUPFAM" id="SSF159006">
    <property type="entry name" value="YopX-like"/>
    <property type="match status" value="1"/>
</dbReference>
<dbReference type="OrthoDB" id="26889at10239"/>